<reference evidence="3 4" key="1">
    <citation type="submission" date="2020-04" db="EMBL/GenBank/DDBJ databases">
        <authorList>
            <person name="Yin C."/>
        </authorList>
    </citation>
    <scope>NUCLEOTIDE SEQUENCE [LARGE SCALE GENOMIC DNA]</scope>
    <source>
        <strain evidence="3 4">Ak56</strain>
    </source>
</reference>
<protein>
    <submittedName>
        <fullName evidence="3">Uncharacterized protein</fullName>
    </submittedName>
</protein>
<accession>A0A847SMZ0</accession>
<comment type="caution">
    <text evidence="3">The sequence shown here is derived from an EMBL/GenBank/DDBJ whole genome shotgun (WGS) entry which is preliminary data.</text>
</comment>
<organism evidence="3 4">
    <name type="scientific">Chitinophaga eiseniae</name>
    <dbReference type="NCBI Taxonomy" id="634771"/>
    <lineage>
        <taxon>Bacteria</taxon>
        <taxon>Pseudomonadati</taxon>
        <taxon>Bacteroidota</taxon>
        <taxon>Chitinophagia</taxon>
        <taxon>Chitinophagales</taxon>
        <taxon>Chitinophagaceae</taxon>
        <taxon>Chitinophaga</taxon>
    </lineage>
</organism>
<dbReference type="Proteomes" id="UP000552864">
    <property type="component" value="Unassembled WGS sequence"/>
</dbReference>
<proteinExistence type="predicted"/>
<keyword evidence="4" id="KW-1185">Reference proteome</keyword>
<feature type="signal peptide" evidence="2">
    <location>
        <begin position="1"/>
        <end position="25"/>
    </location>
</feature>
<name>A0A847SMZ0_9BACT</name>
<evidence type="ECO:0000313" key="4">
    <source>
        <dbReference type="Proteomes" id="UP000552864"/>
    </source>
</evidence>
<evidence type="ECO:0000313" key="3">
    <source>
        <dbReference type="EMBL" id="NLR78549.1"/>
    </source>
</evidence>
<evidence type="ECO:0000256" key="1">
    <source>
        <dbReference type="SAM" id="MobiDB-lite"/>
    </source>
</evidence>
<feature type="region of interest" description="Disordered" evidence="1">
    <location>
        <begin position="23"/>
        <end position="47"/>
    </location>
</feature>
<feature type="chain" id="PRO_5032324646" evidence="2">
    <location>
        <begin position="26"/>
        <end position="163"/>
    </location>
</feature>
<dbReference type="RefSeq" id="WP_168737950.1">
    <property type="nucleotide sequence ID" value="NZ_JABAHZ010000002.1"/>
</dbReference>
<sequence length="163" mass="17656">MIKSILPKVMTVFCLSLFLNNSASSQTSTPQKQNLPSSTPNSSTDLDGYPVPYLLPEGVTSGTQEFTWSVAEHINGLWVIKSKESVDVGSKITSITHISSWLEGTVIGNYSEIAKEGFGLCGCPSVTVRITGQIAITLWGNPVGRTYSNTRLFALEKLTQIVE</sequence>
<dbReference type="EMBL" id="JABAHZ010000002">
    <property type="protein sequence ID" value="NLR78549.1"/>
    <property type="molecule type" value="Genomic_DNA"/>
</dbReference>
<keyword evidence="2" id="KW-0732">Signal</keyword>
<gene>
    <name evidence="3" type="ORF">HGH91_07935</name>
</gene>
<dbReference type="AlphaFoldDB" id="A0A847SMZ0"/>
<feature type="compositionally biased region" description="Polar residues" evidence="1">
    <location>
        <begin position="23"/>
        <end position="45"/>
    </location>
</feature>
<evidence type="ECO:0000256" key="2">
    <source>
        <dbReference type="SAM" id="SignalP"/>
    </source>
</evidence>